<dbReference type="PROSITE" id="PS01124">
    <property type="entry name" value="HTH_ARAC_FAMILY_2"/>
    <property type="match status" value="1"/>
</dbReference>
<dbReference type="EMBL" id="CP046176">
    <property type="protein sequence ID" value="QJR79210.1"/>
    <property type="molecule type" value="Genomic_DNA"/>
</dbReference>
<evidence type="ECO:0000256" key="2">
    <source>
        <dbReference type="ARBA" id="ARBA00023125"/>
    </source>
</evidence>
<organism evidence="7 16">
    <name type="scientific">Phocaeicola dorei</name>
    <dbReference type="NCBI Taxonomy" id="357276"/>
    <lineage>
        <taxon>Bacteria</taxon>
        <taxon>Pseudomonadati</taxon>
        <taxon>Bacteroidota</taxon>
        <taxon>Bacteroidia</taxon>
        <taxon>Bacteroidales</taxon>
        <taxon>Bacteroidaceae</taxon>
        <taxon>Phocaeicola</taxon>
    </lineage>
</organism>
<evidence type="ECO:0000313" key="11">
    <source>
        <dbReference type="EMBL" id="TDB09407.1"/>
    </source>
</evidence>
<dbReference type="Proteomes" id="UP000294527">
    <property type="component" value="Unassembled WGS sequence"/>
</dbReference>
<dbReference type="AlphaFoldDB" id="A0A076J9I2"/>
<protein>
    <submittedName>
        <fullName evidence="7">AraC family transcriptional regulator</fullName>
    </submittedName>
    <submittedName>
        <fullName evidence="9">Helix-turn-helix domain-containing protein</fullName>
    </submittedName>
</protein>
<dbReference type="KEGG" id="bdh:GV66_19860"/>
<reference evidence="9 17" key="3">
    <citation type="submission" date="2019-11" db="EMBL/GenBank/DDBJ databases">
        <title>Complete genome sequence of Bacteroides dorei DSM 17855.</title>
        <authorList>
            <person name="Russell J.T."/>
        </authorList>
    </citation>
    <scope>NUCLEOTIDE SEQUENCE [LARGE SCALE GENOMIC DNA]</scope>
    <source>
        <strain evidence="9 17">DSM 17855</strain>
    </source>
</reference>
<dbReference type="KEGG" id="bdo:EL88_12215"/>
<evidence type="ECO:0000313" key="16">
    <source>
        <dbReference type="Proteomes" id="UP000481616"/>
    </source>
</evidence>
<proteinExistence type="predicted"/>
<dbReference type="GO" id="GO:0043565">
    <property type="term" value="F:sequence-specific DNA binding"/>
    <property type="evidence" value="ECO:0007669"/>
    <property type="project" value="InterPro"/>
</dbReference>
<dbReference type="SUPFAM" id="SSF46689">
    <property type="entry name" value="Homeodomain-like"/>
    <property type="match status" value="1"/>
</dbReference>
<evidence type="ECO:0000313" key="17">
    <source>
        <dbReference type="Proteomes" id="UP000500949"/>
    </source>
</evidence>
<evidence type="ECO:0000259" key="4">
    <source>
        <dbReference type="PROSITE" id="PS01124"/>
    </source>
</evidence>
<dbReference type="InterPro" id="IPR018060">
    <property type="entry name" value="HTH_AraC"/>
</dbReference>
<keyword evidence="1" id="KW-0805">Transcription regulation</keyword>
<sequence>MLEDGTYREHREVSYYVDCLCITSKYLSEVLKKVSRYAANYWINRYTIFDISRLLSDKSLSFVQISDMFSFSSQAYLSRYVQQNLGFNPTEYRT</sequence>
<accession>A0A076J9I2</accession>
<dbReference type="SMART" id="SM00342">
    <property type="entry name" value="HTH_ARAC"/>
    <property type="match status" value="1"/>
</dbReference>
<evidence type="ECO:0000313" key="9">
    <source>
        <dbReference type="EMBL" id="QJR79210.1"/>
    </source>
</evidence>
<feature type="domain" description="HTH araC/xylS-type" evidence="4">
    <location>
        <begin position="1"/>
        <end position="94"/>
    </location>
</feature>
<dbReference type="EMBL" id="VVZB01000001">
    <property type="protein sequence ID" value="KAA5387014.1"/>
    <property type="molecule type" value="Genomic_DNA"/>
</dbReference>
<dbReference type="EMBL" id="SLTU01000001">
    <property type="protein sequence ID" value="TDA77323.1"/>
    <property type="molecule type" value="Genomic_DNA"/>
</dbReference>
<evidence type="ECO:0000313" key="8">
    <source>
        <dbReference type="EMBL" id="KAA5401237.1"/>
    </source>
</evidence>
<reference evidence="14 15" key="1">
    <citation type="journal article" date="2019" name="Nat. Med.">
        <title>A library of human gut bacterial isolates paired with longitudinal multiomics data enables mechanistic microbiome research.</title>
        <authorList>
            <person name="Poyet M."/>
            <person name="Groussin M."/>
            <person name="Gibbons S.M."/>
            <person name="Avila-Pacheco J."/>
            <person name="Jiang X."/>
            <person name="Kearney S.M."/>
            <person name="Perrotta A.R."/>
            <person name="Berdy B."/>
            <person name="Zhao S."/>
            <person name="Lieberman T.D."/>
            <person name="Swanson P.K."/>
            <person name="Smith M."/>
            <person name="Roesemann S."/>
            <person name="Alexander J.E."/>
            <person name="Rich S.A."/>
            <person name="Livny J."/>
            <person name="Vlamakis H."/>
            <person name="Clish C."/>
            <person name="Bullock K."/>
            <person name="Deik A."/>
            <person name="Scott J."/>
            <person name="Pierce K.A."/>
            <person name="Xavier R.J."/>
            <person name="Alm E.J."/>
        </authorList>
    </citation>
    <scope>NUCLEOTIDE SEQUENCE [LARGE SCALE GENOMIC DNA]</scope>
    <source>
        <strain evidence="7 16">BIOML-A1</strain>
        <strain evidence="8 15">BIOML-A4</strain>
        <strain evidence="6 14">BIOML-A5</strain>
    </source>
</reference>
<name>A0A076J9I2_9BACT</name>
<evidence type="ECO:0000313" key="14">
    <source>
        <dbReference type="Proteomes" id="UP000347681"/>
    </source>
</evidence>
<evidence type="ECO:0000313" key="6">
    <source>
        <dbReference type="EMBL" id="KAA5387014.1"/>
    </source>
</evidence>
<dbReference type="RefSeq" id="WP_008653195.1">
    <property type="nucleotide sequence ID" value="NZ_BAABYF010000001.1"/>
</dbReference>
<dbReference type="EMBL" id="BQOB01000001">
    <property type="protein sequence ID" value="GKH83318.1"/>
    <property type="molecule type" value="Genomic_DNA"/>
</dbReference>
<dbReference type="Gene3D" id="1.10.10.60">
    <property type="entry name" value="Homeodomain-like"/>
    <property type="match status" value="1"/>
</dbReference>
<dbReference type="EMBL" id="VVZA01000038">
    <property type="protein sequence ID" value="KAA5401237.1"/>
    <property type="molecule type" value="Genomic_DNA"/>
</dbReference>
<reference evidence="5" key="4">
    <citation type="submission" date="2022-01" db="EMBL/GenBank/DDBJ databases">
        <title>Novel bile acid biosynthetic pathways are enriched in the microbiome of centenarians.</title>
        <authorList>
            <person name="Sato Y."/>
            <person name="Atarashi K."/>
            <person name="Plichta R.D."/>
            <person name="Arai Y."/>
            <person name="Sasajima S."/>
            <person name="Kearney M.S."/>
            <person name="Suda W."/>
            <person name="Takeshita K."/>
            <person name="Sasaki T."/>
            <person name="Okamoto S."/>
            <person name="Skelly N.A."/>
            <person name="Okamura Y."/>
            <person name="Vlamakis H."/>
            <person name="Li Y."/>
            <person name="Tanoue T."/>
            <person name="Takei H."/>
            <person name="Nittono H."/>
            <person name="Narushima S."/>
            <person name="Irie J."/>
            <person name="Itoh H."/>
            <person name="Moriya K."/>
            <person name="Sugiura Y."/>
            <person name="Suematsu M."/>
            <person name="Moritoki N."/>
            <person name="Shibata S."/>
            <person name="Littman R.D."/>
            <person name="Fischbach A.M."/>
            <person name="Uwamino Y."/>
            <person name="Inoue T."/>
            <person name="Honda A."/>
            <person name="Hattori M."/>
            <person name="Murai T."/>
            <person name="Xavier J.R."/>
            <person name="Hirose N."/>
            <person name="Honda K."/>
        </authorList>
    </citation>
    <scope>NUCLEOTIDE SEQUENCE</scope>
    <source>
        <strain evidence="5">CE91-St7</strain>
    </source>
</reference>
<reference evidence="12 13" key="2">
    <citation type="journal article" date="2019" name="Nat. Microbiol.">
        <title>Genomic variation and strain-specific functional adaptation in the human gut microbiome during early life.</title>
        <authorList>
            <person name="Vatanen T."/>
            <person name="Plichta D.R."/>
            <person name="Somani J."/>
            <person name="Munch P.C."/>
            <person name="Arthur T.D."/>
            <person name="Hall A.B."/>
            <person name="Rudolf S."/>
            <person name="Oakeley E.J."/>
            <person name="Ke X."/>
            <person name="Young R.A."/>
            <person name="Haiser H.J."/>
            <person name="Kolde R."/>
            <person name="Yassour M."/>
            <person name="Luopajarvi K."/>
            <person name="Siljander H."/>
            <person name="Virtanen S.M."/>
            <person name="Ilonen J."/>
            <person name="Uibo R."/>
            <person name="Tillmann V."/>
            <person name="Mokurov S."/>
            <person name="Dorshakova N."/>
            <person name="Porter J.A."/>
            <person name="McHardy A.C."/>
            <person name="Lahdesmaki H."/>
            <person name="Vlamakis H."/>
            <person name="Huttenhower C."/>
            <person name="Knip M."/>
            <person name="Xavier R.J."/>
        </authorList>
    </citation>
    <scope>NUCLEOTIDE SEQUENCE [LARGE SCALE GENOMIC DNA]</scope>
    <source>
        <strain evidence="10 12">RJX1047</strain>
        <strain evidence="11 13">RJX1052</strain>
    </source>
</reference>
<dbReference type="PANTHER" id="PTHR43280:SF32">
    <property type="entry name" value="TRANSCRIPTIONAL REGULATORY PROTEIN"/>
    <property type="match status" value="1"/>
</dbReference>
<dbReference type="EMBL" id="VVYY01000037">
    <property type="protein sequence ID" value="KAA5391964.1"/>
    <property type="molecule type" value="Genomic_DNA"/>
</dbReference>
<dbReference type="Proteomes" id="UP000294834">
    <property type="component" value="Unassembled WGS sequence"/>
</dbReference>
<evidence type="ECO:0000256" key="1">
    <source>
        <dbReference type="ARBA" id="ARBA00023015"/>
    </source>
</evidence>
<dbReference type="eggNOG" id="COG2207">
    <property type="taxonomic scope" value="Bacteria"/>
</dbReference>
<keyword evidence="3" id="KW-0804">Transcription</keyword>
<dbReference type="Proteomes" id="UP000500949">
    <property type="component" value="Chromosome"/>
</dbReference>
<dbReference type="InterPro" id="IPR009057">
    <property type="entry name" value="Homeodomain-like_sf"/>
</dbReference>
<keyword evidence="2" id="KW-0238">DNA-binding</keyword>
<dbReference type="Proteomes" id="UP000441162">
    <property type="component" value="Unassembled WGS sequence"/>
</dbReference>
<dbReference type="Proteomes" id="UP000481616">
    <property type="component" value="Unassembled WGS sequence"/>
</dbReference>
<dbReference type="Proteomes" id="UP001055104">
    <property type="component" value="Unassembled WGS sequence"/>
</dbReference>
<evidence type="ECO:0000313" key="13">
    <source>
        <dbReference type="Proteomes" id="UP000294834"/>
    </source>
</evidence>
<dbReference type="PANTHER" id="PTHR43280">
    <property type="entry name" value="ARAC-FAMILY TRANSCRIPTIONAL REGULATOR"/>
    <property type="match status" value="1"/>
</dbReference>
<evidence type="ECO:0000256" key="3">
    <source>
        <dbReference type="ARBA" id="ARBA00023163"/>
    </source>
</evidence>
<evidence type="ECO:0000313" key="15">
    <source>
        <dbReference type="Proteomes" id="UP000441162"/>
    </source>
</evidence>
<dbReference type="Pfam" id="PF12833">
    <property type="entry name" value="HTH_18"/>
    <property type="match status" value="1"/>
</dbReference>
<dbReference type="GO" id="GO:0003700">
    <property type="term" value="F:DNA-binding transcription factor activity"/>
    <property type="evidence" value="ECO:0007669"/>
    <property type="project" value="InterPro"/>
</dbReference>
<evidence type="ECO:0000313" key="12">
    <source>
        <dbReference type="Proteomes" id="UP000294527"/>
    </source>
</evidence>
<evidence type="ECO:0000313" key="5">
    <source>
        <dbReference type="EMBL" id="GKH83318.1"/>
    </source>
</evidence>
<dbReference type="EMBL" id="SLTX01000001">
    <property type="protein sequence ID" value="TDB09407.1"/>
    <property type="molecule type" value="Genomic_DNA"/>
</dbReference>
<gene>
    <name evidence="5" type="ORF">CE91St7_42020</name>
    <name evidence="10" type="ORF">E1I98_01250</name>
    <name evidence="11" type="ORF">E1J06_12760</name>
    <name evidence="8" type="ORF">F2Y51_22885</name>
    <name evidence="7" type="ORF">F2Y58_23235</name>
    <name evidence="6" type="ORF">F2Y61_03015</name>
    <name evidence="9" type="ORF">GKD17_14220</name>
</gene>
<dbReference type="Proteomes" id="UP000347681">
    <property type="component" value="Unassembled WGS sequence"/>
</dbReference>
<evidence type="ECO:0000313" key="10">
    <source>
        <dbReference type="EMBL" id="TDA77323.1"/>
    </source>
</evidence>
<evidence type="ECO:0000313" key="7">
    <source>
        <dbReference type="EMBL" id="KAA5391964.1"/>
    </source>
</evidence>